<dbReference type="PANTHER" id="PTHR30408">
    <property type="entry name" value="TYPE-1 RESTRICTION ENZYME ECOKI SPECIFICITY PROTEIN"/>
    <property type="match status" value="1"/>
</dbReference>
<evidence type="ECO:0000256" key="1">
    <source>
        <dbReference type="ARBA" id="ARBA00022747"/>
    </source>
</evidence>
<dbReference type="PANTHER" id="PTHR30408:SF13">
    <property type="entry name" value="TYPE I RESTRICTION ENZYME HINDI SPECIFICITY SUBUNIT"/>
    <property type="match status" value="1"/>
</dbReference>
<dbReference type="Gene3D" id="1.10.287.1120">
    <property type="entry name" value="Bipartite methylase S protein"/>
    <property type="match status" value="1"/>
</dbReference>
<name>A0A643EIA6_PSEAI</name>
<dbReference type="SUPFAM" id="SSF116734">
    <property type="entry name" value="DNA methylase specificity domain"/>
    <property type="match status" value="2"/>
</dbReference>
<accession>A0A643EIA6</accession>
<organism evidence="3">
    <name type="scientific">Pseudomonas aeruginosa</name>
    <dbReference type="NCBI Taxonomy" id="287"/>
    <lineage>
        <taxon>Bacteria</taxon>
        <taxon>Pseudomonadati</taxon>
        <taxon>Pseudomonadota</taxon>
        <taxon>Gammaproteobacteria</taxon>
        <taxon>Pseudomonadales</taxon>
        <taxon>Pseudomonadaceae</taxon>
        <taxon>Pseudomonas</taxon>
    </lineage>
</organism>
<dbReference type="Gene3D" id="3.90.220.20">
    <property type="entry name" value="DNA methylase specificity domains"/>
    <property type="match status" value="2"/>
</dbReference>
<keyword evidence="1" id="KW-0680">Restriction system</keyword>
<dbReference type="GO" id="GO:0009307">
    <property type="term" value="P:DNA restriction-modification system"/>
    <property type="evidence" value="ECO:0007669"/>
    <property type="project" value="UniProtKB-KW"/>
</dbReference>
<reference evidence="3" key="1">
    <citation type="submission" date="2019-09" db="EMBL/GenBank/DDBJ databases">
        <title>Draft genome sequences of 48 bacterial type strains from the CCUG.</title>
        <authorList>
            <person name="Tunovic T."/>
            <person name="Pineiro-Iglesias B."/>
            <person name="Unosson C."/>
            <person name="Inganas E."/>
            <person name="Ohlen M."/>
            <person name="Cardew S."/>
            <person name="Jensie-Markopoulos S."/>
            <person name="Salva-Serra F."/>
            <person name="Jaen-Luchoro D."/>
            <person name="Karlsson R."/>
            <person name="Svensson-Stadler L."/>
            <person name="Chun J."/>
            <person name="Moore E."/>
        </authorList>
    </citation>
    <scope>NUCLEOTIDE SEQUENCE</scope>
    <source>
        <strain evidence="3">CCUG 551</strain>
    </source>
</reference>
<dbReference type="AlphaFoldDB" id="A0A643EIA6"/>
<gene>
    <name evidence="3" type="ORF">F7R07_19100</name>
</gene>
<proteinExistence type="predicted"/>
<evidence type="ECO:0008006" key="4">
    <source>
        <dbReference type="Google" id="ProtNLM"/>
    </source>
</evidence>
<dbReference type="InterPro" id="IPR052021">
    <property type="entry name" value="Type-I_RS_S_subunit"/>
</dbReference>
<comment type="caution">
    <text evidence="3">The sequence shown here is derived from an EMBL/GenBank/DDBJ whole genome shotgun (WGS) entry which is preliminary data.</text>
</comment>
<sequence length="372" mass="42022">MERIPEMLPFPDVVNMVKVTRKIKKTDYLSYSPGRIAVIDQGEGLVGGYTDDHASLVPANDPVIVFGDHTCRFKYVDFPFAAGADGTQIFKARDGFLTKYIYYACLVAGVDLHGYQRHFKHLKASLLPVFELEVQRSIAHVLYTYDELIENNTRRIEILEEMARRLYEEWFVQFRFPGHERVEFGEGEFGLAPKSWSPATVKNLVVRVKGGKAYKSEELQGDGSIIVVDQSRAEYLGFHDNEPSYLASPKTPAIIFGDHTCKMQVMVTPFSVGPNTVVFAGQKGHSPYYIYSLVQGLVSTAEYKRHWSDLTGKIVLEAPAALSTRYGEMVSPMFGEIELLRRKNRNLRAQRDLLLPKLISGEIDVSEIPMPT</sequence>
<keyword evidence="2" id="KW-0238">DNA-binding</keyword>
<protein>
    <recommendedName>
        <fullName evidence="4">Restriction endonuclease subunit S</fullName>
    </recommendedName>
</protein>
<dbReference type="RefSeq" id="WP_023102254.1">
    <property type="nucleotide sequence ID" value="NZ_JAHYAM010000049.1"/>
</dbReference>
<dbReference type="InterPro" id="IPR044946">
    <property type="entry name" value="Restrct_endonuc_typeI_TRD_sf"/>
</dbReference>
<evidence type="ECO:0000313" key="3">
    <source>
        <dbReference type="EMBL" id="KAB0558423.1"/>
    </source>
</evidence>
<dbReference type="GO" id="GO:0003677">
    <property type="term" value="F:DNA binding"/>
    <property type="evidence" value="ECO:0007669"/>
    <property type="project" value="UniProtKB-KW"/>
</dbReference>
<evidence type="ECO:0000256" key="2">
    <source>
        <dbReference type="ARBA" id="ARBA00023125"/>
    </source>
</evidence>
<dbReference type="EMBL" id="VZPH01000057">
    <property type="protein sequence ID" value="KAB0558423.1"/>
    <property type="molecule type" value="Genomic_DNA"/>
</dbReference>